<dbReference type="Pfam" id="PF12850">
    <property type="entry name" value="Metallophos_2"/>
    <property type="match status" value="1"/>
</dbReference>
<evidence type="ECO:0000313" key="5">
    <source>
        <dbReference type="EMBL" id="KAK8886930.1"/>
    </source>
</evidence>
<sequence>MIILVIGDLHIPQRKLDIPDAFKQILTPGKIHRILCTGNLTTKETLNYLKKLCKDVILVTGEEDESGIPDSKETQTVKLGEFRFGIIHGHQVVPWGDPERLGAYARELGVDVLVSGHTQIPSVAEYEGRLLLNPGSATGAFSPLAPDSTPSFLILDVKGDQMTIYHYKVTESQGVEVSHTIYNLH</sequence>
<dbReference type="NCBIfam" id="TIGR00040">
    <property type="entry name" value="yfcE"/>
    <property type="match status" value="1"/>
</dbReference>
<dbReference type="Gene3D" id="3.60.21.10">
    <property type="match status" value="1"/>
</dbReference>
<comment type="similarity">
    <text evidence="1 3">Belongs to the VPS29 family.</text>
</comment>
<dbReference type="PANTHER" id="PTHR11124">
    <property type="entry name" value="VACUOLAR SORTING PROTEIN VPS29"/>
    <property type="match status" value="1"/>
</dbReference>
<gene>
    <name evidence="5" type="ORF">M9Y10_037964</name>
</gene>
<protein>
    <recommendedName>
        <fullName evidence="2 3">Vacuolar protein sorting-associated protein 29</fullName>
    </recommendedName>
</protein>
<dbReference type="InterPro" id="IPR000979">
    <property type="entry name" value="Phosphodiesterase_MJ0936/Vps29"/>
</dbReference>
<dbReference type="InterPro" id="IPR029052">
    <property type="entry name" value="Metallo-depent_PP-like"/>
</dbReference>
<accession>A0ABR2K772</accession>
<evidence type="ECO:0000256" key="3">
    <source>
        <dbReference type="RuleBase" id="RU362040"/>
    </source>
</evidence>
<evidence type="ECO:0000256" key="1">
    <source>
        <dbReference type="ARBA" id="ARBA00005945"/>
    </source>
</evidence>
<dbReference type="EMBL" id="JAPFFF010000006">
    <property type="protein sequence ID" value="KAK8886930.1"/>
    <property type="molecule type" value="Genomic_DNA"/>
</dbReference>
<proteinExistence type="inferred from homology"/>
<evidence type="ECO:0000313" key="6">
    <source>
        <dbReference type="Proteomes" id="UP001470230"/>
    </source>
</evidence>
<keyword evidence="6" id="KW-1185">Reference proteome</keyword>
<evidence type="ECO:0000256" key="2">
    <source>
        <dbReference type="ARBA" id="ARBA00017767"/>
    </source>
</evidence>
<reference evidence="5 6" key="1">
    <citation type="submission" date="2024-04" db="EMBL/GenBank/DDBJ databases">
        <title>Tritrichomonas musculus Genome.</title>
        <authorList>
            <person name="Alves-Ferreira E."/>
            <person name="Grigg M."/>
            <person name="Lorenzi H."/>
            <person name="Galac M."/>
        </authorList>
    </citation>
    <scope>NUCLEOTIDE SEQUENCE [LARGE SCALE GENOMIC DNA]</scope>
    <source>
        <strain evidence="5 6">EAF2021</strain>
    </source>
</reference>
<name>A0ABR2K772_9EUKA</name>
<organism evidence="5 6">
    <name type="scientific">Tritrichomonas musculus</name>
    <dbReference type="NCBI Taxonomy" id="1915356"/>
    <lineage>
        <taxon>Eukaryota</taxon>
        <taxon>Metamonada</taxon>
        <taxon>Parabasalia</taxon>
        <taxon>Tritrichomonadida</taxon>
        <taxon>Tritrichomonadidae</taxon>
        <taxon>Tritrichomonas</taxon>
    </lineage>
</organism>
<comment type="caution">
    <text evidence="5">The sequence shown here is derived from an EMBL/GenBank/DDBJ whole genome shotgun (WGS) entry which is preliminary data.</text>
</comment>
<dbReference type="Proteomes" id="UP001470230">
    <property type="component" value="Unassembled WGS sequence"/>
</dbReference>
<feature type="domain" description="Calcineurin-like phosphoesterase" evidence="4">
    <location>
        <begin position="1"/>
        <end position="159"/>
    </location>
</feature>
<dbReference type="InterPro" id="IPR024654">
    <property type="entry name" value="Calcineurin-like_PHP_lpxH"/>
</dbReference>
<dbReference type="SUPFAM" id="SSF56300">
    <property type="entry name" value="Metallo-dependent phosphatases"/>
    <property type="match status" value="1"/>
</dbReference>
<evidence type="ECO:0000259" key="4">
    <source>
        <dbReference type="Pfam" id="PF12850"/>
    </source>
</evidence>